<feature type="region of interest" description="Disordered" evidence="1">
    <location>
        <begin position="45"/>
        <end position="78"/>
    </location>
</feature>
<accession>A0A401PSE2</accession>
<dbReference type="OrthoDB" id="9428558at2759"/>
<evidence type="ECO:0000256" key="1">
    <source>
        <dbReference type="SAM" id="MobiDB-lite"/>
    </source>
</evidence>
<evidence type="ECO:0000313" key="4">
    <source>
        <dbReference type="Proteomes" id="UP000288216"/>
    </source>
</evidence>
<keyword evidence="2" id="KW-0732">Signal</keyword>
<feature type="signal peptide" evidence="2">
    <location>
        <begin position="1"/>
        <end position="21"/>
    </location>
</feature>
<reference evidence="3 4" key="1">
    <citation type="journal article" date="2018" name="Nat. Ecol. Evol.">
        <title>Shark genomes provide insights into elasmobranch evolution and the origin of vertebrates.</title>
        <authorList>
            <person name="Hara Y"/>
            <person name="Yamaguchi K"/>
            <person name="Onimaru K"/>
            <person name="Kadota M"/>
            <person name="Koyanagi M"/>
            <person name="Keeley SD"/>
            <person name="Tatsumi K"/>
            <person name="Tanaka K"/>
            <person name="Motone F"/>
            <person name="Kageyama Y"/>
            <person name="Nozu R"/>
            <person name="Adachi N"/>
            <person name="Nishimura O"/>
            <person name="Nakagawa R"/>
            <person name="Tanegashima C"/>
            <person name="Kiyatake I"/>
            <person name="Matsumoto R"/>
            <person name="Murakumo K"/>
            <person name="Nishida K"/>
            <person name="Terakita A"/>
            <person name="Kuratani S"/>
            <person name="Sato K"/>
            <person name="Hyodo S Kuraku.S."/>
        </authorList>
    </citation>
    <scope>NUCLEOTIDE SEQUENCE [LARGE SCALE GENOMIC DNA]</scope>
</reference>
<dbReference type="STRING" id="75743.A0A401PSE2"/>
<organism evidence="3 4">
    <name type="scientific">Scyliorhinus torazame</name>
    <name type="common">Cloudy catshark</name>
    <name type="synonym">Catulus torazame</name>
    <dbReference type="NCBI Taxonomy" id="75743"/>
    <lineage>
        <taxon>Eukaryota</taxon>
        <taxon>Metazoa</taxon>
        <taxon>Chordata</taxon>
        <taxon>Craniata</taxon>
        <taxon>Vertebrata</taxon>
        <taxon>Chondrichthyes</taxon>
        <taxon>Elasmobranchii</taxon>
        <taxon>Galeomorphii</taxon>
        <taxon>Galeoidea</taxon>
        <taxon>Carcharhiniformes</taxon>
        <taxon>Scyliorhinidae</taxon>
        <taxon>Scyliorhinus</taxon>
    </lineage>
</organism>
<sequence length="203" mass="21204">MLAFLGAIICIIASIAPGSPGAVPGAGDEEAALYGTAGGAGAVQGAGAVHGAEGDRSHPTAAGKASATSHLGQAPALGSAPDLGTTRRFLCLPLAQDCPSPSVREDLLLLRSTAAHLHQMVIQQEEQILHDQETIRELTGKLSRCESGQELGSFQNHPEEYVWDLGRSSLEDGTGESEQTVLQLENTIHSLKNSIENLEVNHI</sequence>
<evidence type="ECO:0000256" key="2">
    <source>
        <dbReference type="SAM" id="SignalP"/>
    </source>
</evidence>
<comment type="caution">
    <text evidence="3">The sequence shown here is derived from an EMBL/GenBank/DDBJ whole genome shotgun (WGS) entry which is preliminary data.</text>
</comment>
<proteinExistence type="predicted"/>
<name>A0A401PSE2_SCYTO</name>
<feature type="chain" id="PRO_5019553316" evidence="2">
    <location>
        <begin position="22"/>
        <end position="203"/>
    </location>
</feature>
<protein>
    <submittedName>
        <fullName evidence="3">Uncharacterized protein</fullName>
    </submittedName>
</protein>
<gene>
    <name evidence="3" type="ORF">scyTo_0019834</name>
</gene>
<evidence type="ECO:0000313" key="3">
    <source>
        <dbReference type="EMBL" id="GCB76027.1"/>
    </source>
</evidence>
<dbReference type="EMBL" id="BFAA01015185">
    <property type="protein sequence ID" value="GCB76027.1"/>
    <property type="molecule type" value="Genomic_DNA"/>
</dbReference>
<dbReference type="Proteomes" id="UP000288216">
    <property type="component" value="Unassembled WGS sequence"/>
</dbReference>
<keyword evidence="4" id="KW-1185">Reference proteome</keyword>
<dbReference type="AlphaFoldDB" id="A0A401PSE2"/>